<dbReference type="InterPro" id="IPR050185">
    <property type="entry name" value="Ub_carboxyl-term_hydrolase"/>
</dbReference>
<protein>
    <recommendedName>
        <fullName evidence="3">Ubiquitin carboxyl-terminal hydrolase</fullName>
        <ecNumber evidence="3">3.4.19.12</ecNumber>
    </recommendedName>
</protein>
<dbReference type="PANTHER" id="PTHR21646">
    <property type="entry name" value="UBIQUITIN CARBOXYL-TERMINAL HYDROLASE"/>
    <property type="match status" value="1"/>
</dbReference>
<dbReference type="PROSITE" id="PS00972">
    <property type="entry name" value="USP_1"/>
    <property type="match status" value="1"/>
</dbReference>
<dbReference type="GO" id="GO:0004843">
    <property type="term" value="F:cysteine-type deubiquitinase activity"/>
    <property type="evidence" value="ECO:0007669"/>
    <property type="project" value="UniProtKB-UniRule"/>
</dbReference>
<dbReference type="GO" id="GO:0006508">
    <property type="term" value="P:proteolysis"/>
    <property type="evidence" value="ECO:0007669"/>
    <property type="project" value="UniProtKB-KW"/>
</dbReference>
<dbReference type="InterPro" id="IPR038765">
    <property type="entry name" value="Papain-like_cys_pep_sf"/>
</dbReference>
<evidence type="ECO:0000256" key="2">
    <source>
        <dbReference type="ARBA" id="ARBA00009085"/>
    </source>
</evidence>
<comment type="similarity">
    <text evidence="2 3">Belongs to the peptidase C19 family.</text>
</comment>
<evidence type="ECO:0000313" key="6">
    <source>
        <dbReference type="EMBL" id="KHN80167.1"/>
    </source>
</evidence>
<dbReference type="STRING" id="6265.A0A0B2VFJ2"/>
<comment type="caution">
    <text evidence="6">The sequence shown here is derived from an EMBL/GenBank/DDBJ whole genome shotgun (WGS) entry which is preliminary data.</text>
</comment>
<evidence type="ECO:0000256" key="4">
    <source>
        <dbReference type="SAM" id="MobiDB-lite"/>
    </source>
</evidence>
<dbReference type="OrthoDB" id="292964at2759"/>
<dbReference type="Proteomes" id="UP000031036">
    <property type="component" value="Unassembled WGS sequence"/>
</dbReference>
<dbReference type="CDD" id="cd02674">
    <property type="entry name" value="Peptidase_C19R"/>
    <property type="match status" value="1"/>
</dbReference>
<dbReference type="InterPro" id="IPR036873">
    <property type="entry name" value="Rhodanese-like_dom_sf"/>
</dbReference>
<keyword evidence="3 6" id="KW-0378">Hydrolase</keyword>
<feature type="region of interest" description="Disordered" evidence="4">
    <location>
        <begin position="375"/>
        <end position="520"/>
    </location>
</feature>
<accession>A0A0B2VFJ2</accession>
<dbReference type="InterPro" id="IPR018200">
    <property type="entry name" value="USP_CS"/>
</dbReference>
<dbReference type="Gene3D" id="1.20.58.80">
    <property type="entry name" value="Phosphotransferase system, lactose/cellobiose-type IIA subunit"/>
    <property type="match status" value="1"/>
</dbReference>
<dbReference type="Pfam" id="PF00443">
    <property type="entry name" value="UCH"/>
    <property type="match status" value="1"/>
</dbReference>
<dbReference type="InterPro" id="IPR001394">
    <property type="entry name" value="Peptidase_C19_UCH"/>
</dbReference>
<evidence type="ECO:0000256" key="1">
    <source>
        <dbReference type="ARBA" id="ARBA00000707"/>
    </source>
</evidence>
<dbReference type="InterPro" id="IPR028889">
    <property type="entry name" value="USP"/>
</dbReference>
<proteinExistence type="inferred from homology"/>
<name>A0A0B2VFJ2_TOXCA</name>
<keyword evidence="3" id="KW-0833">Ubl conjugation pathway</keyword>
<dbReference type="Gene3D" id="3.40.250.10">
    <property type="entry name" value="Rhodanese-like domain"/>
    <property type="match status" value="1"/>
</dbReference>
<evidence type="ECO:0000256" key="3">
    <source>
        <dbReference type="RuleBase" id="RU366025"/>
    </source>
</evidence>
<dbReference type="PROSITE" id="PS50235">
    <property type="entry name" value="USP_3"/>
    <property type="match status" value="1"/>
</dbReference>
<gene>
    <name evidence="6" type="primary">USP8</name>
    <name evidence="6" type="ORF">Tcan_16967</name>
</gene>
<feature type="compositionally biased region" description="Basic and acidic residues" evidence="4">
    <location>
        <begin position="427"/>
        <end position="447"/>
    </location>
</feature>
<dbReference type="EC" id="3.4.19.12" evidence="3"/>
<keyword evidence="3" id="KW-0645">Protease</keyword>
<keyword evidence="3" id="KW-0788">Thiol protease</keyword>
<comment type="catalytic activity">
    <reaction evidence="1 3">
        <text>Thiol-dependent hydrolysis of ester, thioester, amide, peptide and isopeptide bonds formed by the C-terminal Gly of ubiquitin (a 76-residue protein attached to proteins as an intracellular targeting signal).</text>
        <dbReference type="EC" id="3.4.19.12"/>
    </reaction>
</comment>
<sequence length="942" mass="105226">MVHDSSGVSKRLTELCFNDMAALKAASDLVPRHKLLIERLASVKAFSHVERLFDEASLKQKEGDEEQSYQLLSRMGVISQLIIRKNDFKHFKSTPDGRRFYDLFKICISRMGELEESLCKRYELKEIEKNYRADGHLTESAVSNGVAKETTRTEPKSEFELTIAPRELVRFVEGNRQVLIIDYRDDQSTVIKYENRDRMLVAHVPAEAIVPGCIGTSLIRSAAVSERALLQRMSDVDLVVLLGSQSAPATKQSLRPSSKEHILFNALSTYNTRLLLRRPPVFLKGGFENWQLHYPMHTSNIHAAKRIMFNINDQSEFAKAVAEYKKDICIQSLHYPDLLRRENVASFRQSQTIQPEMPVSDGHAIYPSMELKAQLPPAEPQTPRPSFPPPDVSAAATVPELPSSAEGISKEPEVAAVEPAQPSVPESKVEPTTKDIEPRKESPHDESTVSAPKSVGIPKKVSSGETETAASRFVDRGSTPEETAPSASTRPPVPPIDRSKKPTVRASEVLKQDGEAESNHANLRRAFNSSPNIEKSLPQVTTLGGARIDQTSAFISRPVIPDRSIKPHIASSDHVNGLLVLYDSMTKSIASGSSSRRVNPGYTGLYNLGNTCFMNSTLQALFNTRSLRSIFTRSRFAELINQHNKMGTFGVISAAFSALMDAVWSGAYSAIRPQQFLETFASEVNASLADRRQHDAQEFQIYLLDALHEDMNRVHRPVSFEQNYTGANLFQEGADYEAKSKKFSSSPVNDIFGCQTVSQLQCGTCQTQSVTFEEVTQLSVELPTRGASTLIDCIISHFKPVVLDGSCKWHCPKCNTLRAATRVTRIWRLPKVLIIHLKRFSFGMDGWEKNDGLVHFDCLPLDLFSVVHPMIQEKIRSRSECFNLYAVTNHSGRLNSGHYTSVVHNEETKEWLFFDDESVSAINADSICNKNAFILYFKKSGL</sequence>
<feature type="compositionally biased region" description="Basic and acidic residues" evidence="4">
    <location>
        <begin position="508"/>
        <end position="518"/>
    </location>
</feature>
<organism evidence="6 7">
    <name type="scientific">Toxocara canis</name>
    <name type="common">Canine roundworm</name>
    <dbReference type="NCBI Taxonomy" id="6265"/>
    <lineage>
        <taxon>Eukaryota</taxon>
        <taxon>Metazoa</taxon>
        <taxon>Ecdysozoa</taxon>
        <taxon>Nematoda</taxon>
        <taxon>Chromadorea</taxon>
        <taxon>Rhabditida</taxon>
        <taxon>Spirurina</taxon>
        <taxon>Ascaridomorpha</taxon>
        <taxon>Ascaridoidea</taxon>
        <taxon>Toxocaridae</taxon>
        <taxon>Toxocara</taxon>
    </lineage>
</organism>
<dbReference type="SUPFAM" id="SSF52821">
    <property type="entry name" value="Rhodanese/Cell cycle control phosphatase"/>
    <property type="match status" value="1"/>
</dbReference>
<evidence type="ECO:0000313" key="7">
    <source>
        <dbReference type="Proteomes" id="UP000031036"/>
    </source>
</evidence>
<keyword evidence="7" id="KW-1185">Reference proteome</keyword>
<dbReference type="Gene3D" id="3.90.70.10">
    <property type="entry name" value="Cysteine proteinases"/>
    <property type="match status" value="1"/>
</dbReference>
<dbReference type="EMBL" id="JPKZ01001758">
    <property type="protein sequence ID" value="KHN80167.1"/>
    <property type="molecule type" value="Genomic_DNA"/>
</dbReference>
<feature type="compositionally biased region" description="Pro residues" evidence="4">
    <location>
        <begin position="377"/>
        <end position="391"/>
    </location>
</feature>
<evidence type="ECO:0000259" key="5">
    <source>
        <dbReference type="PROSITE" id="PS50235"/>
    </source>
</evidence>
<feature type="domain" description="USP" evidence="5">
    <location>
        <begin position="603"/>
        <end position="940"/>
    </location>
</feature>
<dbReference type="GO" id="GO:0016579">
    <property type="term" value="P:protein deubiquitination"/>
    <property type="evidence" value="ECO:0007669"/>
    <property type="project" value="InterPro"/>
</dbReference>
<dbReference type="PROSITE" id="PS00973">
    <property type="entry name" value="USP_2"/>
    <property type="match status" value="1"/>
</dbReference>
<dbReference type="SUPFAM" id="SSF54001">
    <property type="entry name" value="Cysteine proteinases"/>
    <property type="match status" value="1"/>
</dbReference>
<dbReference type="AlphaFoldDB" id="A0A0B2VFJ2"/>
<dbReference type="OMA" id="EDCIRNH"/>
<dbReference type="PANTHER" id="PTHR21646:SF91">
    <property type="entry name" value="USP DOMAIN-CONTAINING PROTEIN"/>
    <property type="match status" value="1"/>
</dbReference>
<reference evidence="6 7" key="1">
    <citation type="submission" date="2014-11" db="EMBL/GenBank/DDBJ databases">
        <title>Genetic blueprint of the zoonotic pathogen Toxocara canis.</title>
        <authorList>
            <person name="Zhu X.-Q."/>
            <person name="Korhonen P.K."/>
            <person name="Cai H."/>
            <person name="Young N.D."/>
            <person name="Nejsum P."/>
            <person name="von Samson-Himmelstjerna G."/>
            <person name="Boag P.R."/>
            <person name="Tan P."/>
            <person name="Li Q."/>
            <person name="Min J."/>
            <person name="Yang Y."/>
            <person name="Wang X."/>
            <person name="Fang X."/>
            <person name="Hall R.S."/>
            <person name="Hofmann A."/>
            <person name="Sternberg P.W."/>
            <person name="Jex A.R."/>
            <person name="Gasser R.B."/>
        </authorList>
    </citation>
    <scope>NUCLEOTIDE SEQUENCE [LARGE SCALE GENOMIC DNA]</scope>
    <source>
        <strain evidence="6">PN_DK_2014</strain>
    </source>
</reference>